<accession>A0A5P2AVH6</accession>
<protein>
    <submittedName>
        <fullName evidence="1">Uncharacterized protein</fullName>
    </submittedName>
</protein>
<dbReference type="EMBL" id="CP029194">
    <property type="protein sequence ID" value="QES21640.1"/>
    <property type="molecule type" value="Genomic_DNA"/>
</dbReference>
<organism evidence="1 2">
    <name type="scientific">Streptomyces venezuelae</name>
    <dbReference type="NCBI Taxonomy" id="54571"/>
    <lineage>
        <taxon>Bacteria</taxon>
        <taxon>Bacillati</taxon>
        <taxon>Actinomycetota</taxon>
        <taxon>Actinomycetes</taxon>
        <taxon>Kitasatosporales</taxon>
        <taxon>Streptomycetaceae</taxon>
        <taxon>Streptomyces</taxon>
    </lineage>
</organism>
<evidence type="ECO:0000313" key="2">
    <source>
        <dbReference type="Proteomes" id="UP000324106"/>
    </source>
</evidence>
<gene>
    <name evidence="1" type="ORF">DEJ46_23130</name>
</gene>
<dbReference type="AlphaFoldDB" id="A0A5P2AVH6"/>
<reference evidence="1 2" key="1">
    <citation type="submission" date="2018-05" db="EMBL/GenBank/DDBJ databases">
        <title>Streptomyces venezuelae.</title>
        <authorList>
            <person name="Kim W."/>
            <person name="Lee N."/>
            <person name="Cho B.-K."/>
        </authorList>
    </citation>
    <scope>NUCLEOTIDE SEQUENCE [LARGE SCALE GENOMIC DNA]</scope>
    <source>
        <strain evidence="1 2">ATCC 15068</strain>
    </source>
</reference>
<proteinExistence type="predicted"/>
<name>A0A5P2AVH6_STRVZ</name>
<dbReference type="RefSeq" id="WP_150269258.1">
    <property type="nucleotide sequence ID" value="NZ_CP029194.1"/>
</dbReference>
<dbReference type="Proteomes" id="UP000324106">
    <property type="component" value="Chromosome"/>
</dbReference>
<dbReference type="OrthoDB" id="4238821at2"/>
<sequence>MAEAARPVWSESRDGTALQELLKQRGCDGVDAVMVTMQVVGCGLAEAQEMFFAAPCRTAELSFHNAVMDGLERFQDDA</sequence>
<evidence type="ECO:0000313" key="1">
    <source>
        <dbReference type="EMBL" id="QES21640.1"/>
    </source>
</evidence>